<dbReference type="SMART" id="SM00448">
    <property type="entry name" value="REC"/>
    <property type="match status" value="1"/>
</dbReference>
<dbReference type="InterPro" id="IPR003661">
    <property type="entry name" value="HisK_dim/P_dom"/>
</dbReference>
<dbReference type="SUPFAM" id="SSF55874">
    <property type="entry name" value="ATPase domain of HSP90 chaperone/DNA topoisomerase II/histidine kinase"/>
    <property type="match status" value="1"/>
</dbReference>
<evidence type="ECO:0000256" key="16">
    <source>
        <dbReference type="ARBA" id="ARBA00068150"/>
    </source>
</evidence>
<keyword evidence="9" id="KW-0418">Kinase</keyword>
<dbReference type="Gene3D" id="3.40.50.2300">
    <property type="match status" value="1"/>
</dbReference>
<keyword evidence="4" id="KW-1003">Cell membrane</keyword>
<evidence type="ECO:0000259" key="20">
    <source>
        <dbReference type="PROSITE" id="PS50109"/>
    </source>
</evidence>
<evidence type="ECO:0000256" key="10">
    <source>
        <dbReference type="ARBA" id="ARBA00022801"/>
    </source>
</evidence>
<dbReference type="Pfam" id="PF01627">
    <property type="entry name" value="Hpt"/>
    <property type="match status" value="1"/>
</dbReference>
<evidence type="ECO:0000313" key="24">
    <source>
        <dbReference type="EMBL" id="KAA8667104.1"/>
    </source>
</evidence>
<comment type="subunit">
    <text evidence="15">At low DSF concentrations, interacts with RpfF.</text>
</comment>
<dbReference type="GO" id="GO:0005524">
    <property type="term" value="F:ATP binding"/>
    <property type="evidence" value="ECO:0007669"/>
    <property type="project" value="UniProtKB-KW"/>
</dbReference>
<dbReference type="SMART" id="SM00387">
    <property type="entry name" value="HATPase_c"/>
    <property type="match status" value="1"/>
</dbReference>
<dbReference type="GO" id="GO:0005886">
    <property type="term" value="C:plasma membrane"/>
    <property type="evidence" value="ECO:0007669"/>
    <property type="project" value="UniProtKB-SubCell"/>
</dbReference>
<evidence type="ECO:0000256" key="14">
    <source>
        <dbReference type="ARBA" id="ARBA00023136"/>
    </source>
</evidence>
<gene>
    <name evidence="24" type="ORF">F4W18_21155</name>
</gene>
<evidence type="ECO:0000256" key="18">
    <source>
        <dbReference type="PROSITE-ProRule" id="PRU00169"/>
    </source>
</evidence>
<evidence type="ECO:0000256" key="4">
    <source>
        <dbReference type="ARBA" id="ARBA00022475"/>
    </source>
</evidence>
<comment type="catalytic activity">
    <reaction evidence="1">
        <text>ATP + protein L-histidine = ADP + protein N-phospho-L-histidine.</text>
        <dbReference type="EC" id="2.7.13.3"/>
    </reaction>
</comment>
<keyword evidence="13" id="KW-0902">Two-component regulatory system</keyword>
<evidence type="ECO:0000256" key="19">
    <source>
        <dbReference type="SAM" id="Phobius"/>
    </source>
</evidence>
<dbReference type="InterPro" id="IPR003660">
    <property type="entry name" value="HAMP_dom"/>
</dbReference>
<accession>A0A5M9N9H4</accession>
<dbReference type="FunFam" id="1.10.287.130:FF:000002">
    <property type="entry name" value="Two-component osmosensing histidine kinase"/>
    <property type="match status" value="1"/>
</dbReference>
<keyword evidence="10" id="KW-0378">Hydrolase</keyword>
<dbReference type="PRINTS" id="PR00344">
    <property type="entry name" value="BCTRLSENSOR"/>
</dbReference>
<evidence type="ECO:0000256" key="7">
    <source>
        <dbReference type="ARBA" id="ARBA00022692"/>
    </source>
</evidence>
<comment type="caution">
    <text evidence="24">The sequence shown here is derived from an EMBL/GenBank/DDBJ whole genome shotgun (WGS) entry which is preliminary data.</text>
</comment>
<dbReference type="Pfam" id="PF00072">
    <property type="entry name" value="Response_reg"/>
    <property type="match status" value="1"/>
</dbReference>
<dbReference type="PROSITE" id="PS50894">
    <property type="entry name" value="HPT"/>
    <property type="match status" value="1"/>
</dbReference>
<keyword evidence="7 19" id="KW-0812">Transmembrane</keyword>
<evidence type="ECO:0000256" key="11">
    <source>
        <dbReference type="ARBA" id="ARBA00022840"/>
    </source>
</evidence>
<dbReference type="InterPro" id="IPR011006">
    <property type="entry name" value="CheY-like_superfamily"/>
</dbReference>
<feature type="domain" description="Histidine kinase" evidence="20">
    <location>
        <begin position="247"/>
        <end position="468"/>
    </location>
</feature>
<dbReference type="SUPFAM" id="SSF52172">
    <property type="entry name" value="CheY-like"/>
    <property type="match status" value="1"/>
</dbReference>
<dbReference type="CDD" id="cd00082">
    <property type="entry name" value="HisKA"/>
    <property type="match status" value="1"/>
</dbReference>
<dbReference type="FunFam" id="3.30.565.10:FF:000010">
    <property type="entry name" value="Sensor histidine kinase RcsC"/>
    <property type="match status" value="1"/>
</dbReference>
<dbReference type="CDD" id="cd06225">
    <property type="entry name" value="HAMP"/>
    <property type="match status" value="1"/>
</dbReference>
<feature type="modified residue" description="Phosphohistidine" evidence="17">
    <location>
        <position position="731"/>
    </location>
</feature>
<keyword evidence="14 19" id="KW-0472">Membrane</keyword>
<dbReference type="EMBL" id="VXJS01000015">
    <property type="protein sequence ID" value="KAA8667104.1"/>
    <property type="molecule type" value="Genomic_DNA"/>
</dbReference>
<keyword evidence="6" id="KW-0808">Transferase</keyword>
<feature type="transmembrane region" description="Helical" evidence="19">
    <location>
        <begin position="153"/>
        <end position="175"/>
    </location>
</feature>
<dbReference type="InterPro" id="IPR003594">
    <property type="entry name" value="HATPase_dom"/>
</dbReference>
<dbReference type="AlphaFoldDB" id="A0A5M9N9H4"/>
<dbReference type="GO" id="GO:0016787">
    <property type="term" value="F:hydrolase activity"/>
    <property type="evidence" value="ECO:0007669"/>
    <property type="project" value="UniProtKB-KW"/>
</dbReference>
<dbReference type="CDD" id="cd17546">
    <property type="entry name" value="REC_hyHK_CKI1_RcsC-like"/>
    <property type="match status" value="1"/>
</dbReference>
<dbReference type="InterPro" id="IPR004358">
    <property type="entry name" value="Sig_transdc_His_kin-like_C"/>
</dbReference>
<protein>
    <recommendedName>
        <fullName evidence="16">Sensory/regulatory protein RpfC</fullName>
        <ecNumber evidence="3">2.7.13.3</ecNumber>
    </recommendedName>
</protein>
<dbReference type="InterPro" id="IPR036097">
    <property type="entry name" value="HisK_dim/P_sf"/>
</dbReference>
<comment type="subcellular location">
    <subcellularLocation>
        <location evidence="2">Cell membrane</location>
        <topology evidence="2">Multi-pass membrane protein</topology>
    </subcellularLocation>
</comment>
<keyword evidence="8" id="KW-0547">Nucleotide-binding</keyword>
<reference evidence="24 25" key="1">
    <citation type="submission" date="2019-09" db="EMBL/GenBank/DDBJ databases">
        <title>Draft genome sequence of various Type strains from the CCUG.</title>
        <authorList>
            <person name="Pineiro-Iglesias B."/>
            <person name="Tunovic T."/>
            <person name="Unosson C."/>
            <person name="Inganas E."/>
            <person name="Ohlen M."/>
            <person name="Cardew S."/>
            <person name="Jensie-Markopoulos S."/>
            <person name="Salva-Serra F."/>
            <person name="Jaen-Luchoro D."/>
            <person name="Karlsson R."/>
            <person name="Svensson-Stadler L."/>
            <person name="Chun J."/>
            <person name="Moore E."/>
        </authorList>
    </citation>
    <scope>NUCLEOTIDE SEQUENCE [LARGE SCALE GENOMIC DNA]</scope>
    <source>
        <strain evidence="24 25">CCUG 56969T</strain>
    </source>
</reference>
<keyword evidence="11" id="KW-0067">ATP-binding</keyword>
<evidence type="ECO:0000259" key="22">
    <source>
        <dbReference type="PROSITE" id="PS50885"/>
    </source>
</evidence>
<dbReference type="RefSeq" id="WP_086711349.1">
    <property type="nucleotide sequence ID" value="NZ_AP025492.1"/>
</dbReference>
<evidence type="ECO:0000256" key="1">
    <source>
        <dbReference type="ARBA" id="ARBA00000085"/>
    </source>
</evidence>
<dbReference type="SMART" id="SM00388">
    <property type="entry name" value="HisKA"/>
    <property type="match status" value="1"/>
</dbReference>
<dbReference type="Gene3D" id="6.10.340.10">
    <property type="match status" value="1"/>
</dbReference>
<feature type="domain" description="HAMP" evidence="22">
    <location>
        <begin position="197"/>
        <end position="225"/>
    </location>
</feature>
<keyword evidence="12 19" id="KW-1133">Transmembrane helix</keyword>
<evidence type="ECO:0000256" key="15">
    <source>
        <dbReference type="ARBA" id="ARBA00064003"/>
    </source>
</evidence>
<organism evidence="24 25">
    <name type="scientific">Vibrio gigantis</name>
    <dbReference type="NCBI Taxonomy" id="296199"/>
    <lineage>
        <taxon>Bacteria</taxon>
        <taxon>Pseudomonadati</taxon>
        <taxon>Pseudomonadota</taxon>
        <taxon>Gammaproteobacteria</taxon>
        <taxon>Vibrionales</taxon>
        <taxon>Vibrionaceae</taxon>
        <taxon>Vibrio</taxon>
    </lineage>
</organism>
<dbReference type="PROSITE" id="PS50110">
    <property type="entry name" value="RESPONSE_REGULATORY"/>
    <property type="match status" value="1"/>
</dbReference>
<feature type="domain" description="Response regulatory" evidence="21">
    <location>
        <begin position="493"/>
        <end position="611"/>
    </location>
</feature>
<dbReference type="Pfam" id="PF00512">
    <property type="entry name" value="HisKA"/>
    <property type="match status" value="1"/>
</dbReference>
<keyword evidence="25" id="KW-1185">Reference proteome</keyword>
<evidence type="ECO:0000256" key="3">
    <source>
        <dbReference type="ARBA" id="ARBA00012438"/>
    </source>
</evidence>
<dbReference type="Gene3D" id="1.10.287.130">
    <property type="match status" value="1"/>
</dbReference>
<dbReference type="InterPro" id="IPR001789">
    <property type="entry name" value="Sig_transdc_resp-reg_receiver"/>
</dbReference>
<evidence type="ECO:0000256" key="5">
    <source>
        <dbReference type="ARBA" id="ARBA00022553"/>
    </source>
</evidence>
<evidence type="ECO:0000259" key="21">
    <source>
        <dbReference type="PROSITE" id="PS50110"/>
    </source>
</evidence>
<dbReference type="CDD" id="cd16922">
    <property type="entry name" value="HATPase_EvgS-ArcB-TorS-like"/>
    <property type="match status" value="1"/>
</dbReference>
<dbReference type="Pfam" id="PF02518">
    <property type="entry name" value="HATPase_c"/>
    <property type="match status" value="1"/>
</dbReference>
<dbReference type="OrthoDB" id="9810730at2"/>
<evidence type="ECO:0000256" key="2">
    <source>
        <dbReference type="ARBA" id="ARBA00004651"/>
    </source>
</evidence>
<feature type="transmembrane region" description="Helical" evidence="19">
    <location>
        <begin position="6"/>
        <end position="30"/>
    </location>
</feature>
<dbReference type="PROSITE" id="PS50109">
    <property type="entry name" value="HIS_KIN"/>
    <property type="match status" value="1"/>
</dbReference>
<dbReference type="Gene3D" id="1.20.120.160">
    <property type="entry name" value="HPT domain"/>
    <property type="match status" value="1"/>
</dbReference>
<evidence type="ECO:0000256" key="13">
    <source>
        <dbReference type="ARBA" id="ARBA00023012"/>
    </source>
</evidence>
<evidence type="ECO:0000256" key="17">
    <source>
        <dbReference type="PROSITE-ProRule" id="PRU00110"/>
    </source>
</evidence>
<feature type="domain" description="HPt" evidence="23">
    <location>
        <begin position="692"/>
        <end position="789"/>
    </location>
</feature>
<proteinExistence type="predicted"/>
<dbReference type="InterPro" id="IPR008207">
    <property type="entry name" value="Sig_transdc_His_kin_Hpt_dom"/>
</dbReference>
<evidence type="ECO:0000256" key="6">
    <source>
        <dbReference type="ARBA" id="ARBA00022679"/>
    </source>
</evidence>
<dbReference type="InterPro" id="IPR036641">
    <property type="entry name" value="HPT_dom_sf"/>
</dbReference>
<evidence type="ECO:0000313" key="25">
    <source>
        <dbReference type="Proteomes" id="UP000322521"/>
    </source>
</evidence>
<dbReference type="SUPFAM" id="SSF47384">
    <property type="entry name" value="Homodimeric domain of signal transducing histidine kinase"/>
    <property type="match status" value="1"/>
</dbReference>
<dbReference type="InterPro" id="IPR005467">
    <property type="entry name" value="His_kinase_dom"/>
</dbReference>
<dbReference type="EC" id="2.7.13.3" evidence="3"/>
<evidence type="ECO:0000259" key="23">
    <source>
        <dbReference type="PROSITE" id="PS50894"/>
    </source>
</evidence>
<dbReference type="PROSITE" id="PS50885">
    <property type="entry name" value="HAMP"/>
    <property type="match status" value="1"/>
</dbReference>
<dbReference type="Gene3D" id="3.30.565.10">
    <property type="entry name" value="Histidine kinase-like ATPase, C-terminal domain"/>
    <property type="match status" value="1"/>
</dbReference>
<dbReference type="InterPro" id="IPR036890">
    <property type="entry name" value="HATPase_C_sf"/>
</dbReference>
<name>A0A5M9N9H4_9VIBR</name>
<dbReference type="GO" id="GO:0000155">
    <property type="term" value="F:phosphorelay sensor kinase activity"/>
    <property type="evidence" value="ECO:0007669"/>
    <property type="project" value="InterPro"/>
</dbReference>
<dbReference type="PANTHER" id="PTHR45339:SF1">
    <property type="entry name" value="HYBRID SIGNAL TRANSDUCTION HISTIDINE KINASE J"/>
    <property type="match status" value="1"/>
</dbReference>
<feature type="modified residue" description="4-aspartylphosphate" evidence="18">
    <location>
        <position position="542"/>
    </location>
</feature>
<evidence type="ECO:0000256" key="8">
    <source>
        <dbReference type="ARBA" id="ARBA00022741"/>
    </source>
</evidence>
<evidence type="ECO:0000256" key="12">
    <source>
        <dbReference type="ARBA" id="ARBA00022989"/>
    </source>
</evidence>
<evidence type="ECO:0000256" key="9">
    <source>
        <dbReference type="ARBA" id="ARBA00022777"/>
    </source>
</evidence>
<dbReference type="Proteomes" id="UP000322521">
    <property type="component" value="Unassembled WGS sequence"/>
</dbReference>
<keyword evidence="5 18" id="KW-0597">Phosphoprotein</keyword>
<dbReference type="SUPFAM" id="SSF47226">
    <property type="entry name" value="Histidine-containing phosphotransfer domain, HPT domain"/>
    <property type="match status" value="1"/>
</dbReference>
<dbReference type="PANTHER" id="PTHR45339">
    <property type="entry name" value="HYBRID SIGNAL TRANSDUCTION HISTIDINE KINASE J"/>
    <property type="match status" value="1"/>
</dbReference>
<sequence length="791" mass="87259">MTFRTKTIIGIASIEIVMLMALVISAMSFLSDSNEQQLIKRAQATSQLFARATKDAVLSTDIATLDDIVKEIMTIEDIVYVKVERNEVLLSSAGATDYFNKEIQVDTNLSNVDDGIFDTYYPIESDGLKYGSISIGFTTSSINSMLTDAKKTISSIALIEVILVAFCSFILGTYLTKHLYQLSFAVKKVRTQGPGFQLKIKSDDELGDVVNAFNDMSTSLSKNYTDIKQAREQAEQASESKSRFLASMSHEIRTPMNGVLGILSLLKETKLTKDQSHLVNTASTSGELLLSIINDILDFSRMEANTLILEQKTFSLQECIHSTIDSFEPSANAKNIQLVTPYQPDQPVMVVGDVHRFQQILLNLIGNAIKFTSEGSVIVNVETNETEDNKVEITCQVADSGIGIESNAMSYLFEEFTMVDQGYSRRRDGSGLGLAICKHLAKLMDGNISASSEEGVGSTFTFSVMLEKASNSGEDSRSGSSSVALNPKILSSRILVAEDNKANQLVIVNMFKNAGMTIDIANDGNQAVEMVKNNDYDFIFMDISMPEKDGLQACSEIRNLPNTQKASVPIVALTAHALAGDREQFLNQGMDDYLAKPMRMSQIADMLHLHLVTKQEHAIEQKPHTVKTTQSCEPTTSVIQARDTRDESEAIENISAMGDKVNQIANQPMVEIQVPADLVDEQILEQMVEDTCAEVMPMLIEHYIVESESRIKLIQKAVQEQDVSNLEFETHTLGSSSLALGNRRLSVLARKVEKLCSDKQSELAFSKVDELVALAKESMSAIEKRKERGFN</sequence>